<keyword evidence="4" id="KW-1185">Reference proteome</keyword>
<dbReference type="OrthoDB" id="511546at2"/>
<accession>A0A0A1YP19</accession>
<evidence type="ECO:0000256" key="1">
    <source>
        <dbReference type="SAM" id="SignalP"/>
    </source>
</evidence>
<evidence type="ECO:0000313" key="3">
    <source>
        <dbReference type="EMBL" id="KFX71677.1"/>
    </source>
</evidence>
<dbReference type="EMBL" id="AWSQ01000001">
    <property type="protein sequence ID" value="KFX71677.1"/>
    <property type="molecule type" value="Genomic_DNA"/>
</dbReference>
<dbReference type="InterPro" id="IPR032033">
    <property type="entry name" value="Cytochrome_P460"/>
</dbReference>
<dbReference type="Proteomes" id="UP000030063">
    <property type="component" value="Unassembled WGS sequence"/>
</dbReference>
<sequence>MKTLASLAIALASLNASAADLAEHTFSTYVNDQGEISLPADARKSWSHLGSWVVADEKAPGYGFHDVYSQPEVVEAYRQTGKFPDGAVLIKEIRKVEHGTQTTGLAQWAGDTAVWFVMVKDRQGRFQGNPHWGEGWGWALYEAKNPTLNVSKSFEETCKACHVPAQQSDWVFSQGYPTLHKP</sequence>
<dbReference type="CDD" id="cd20750">
    <property type="entry name" value="cyt_c_I"/>
    <property type="match status" value="1"/>
</dbReference>
<proteinExistence type="predicted"/>
<feature type="signal peptide" evidence="1">
    <location>
        <begin position="1"/>
        <end position="18"/>
    </location>
</feature>
<feature type="chain" id="PRO_5001985083" evidence="1">
    <location>
        <begin position="19"/>
        <end position="182"/>
    </location>
</feature>
<dbReference type="AlphaFoldDB" id="A0A0A1YP19"/>
<name>A0A0A1YP19_9PSED</name>
<evidence type="ECO:0000259" key="2">
    <source>
        <dbReference type="Pfam" id="PF16694"/>
    </source>
</evidence>
<dbReference type="RefSeq" id="WP_025164522.1">
    <property type="nucleotide sequence ID" value="NZ_AWSQ01000001.1"/>
</dbReference>
<organism evidence="3 4">
    <name type="scientific">Pseudomonas taeanensis MS-3</name>
    <dbReference type="NCBI Taxonomy" id="1395571"/>
    <lineage>
        <taxon>Bacteria</taxon>
        <taxon>Pseudomonadati</taxon>
        <taxon>Pseudomonadota</taxon>
        <taxon>Gammaproteobacteria</taxon>
        <taxon>Pseudomonadales</taxon>
        <taxon>Pseudomonadaceae</taxon>
        <taxon>Pseudomonas</taxon>
    </lineage>
</organism>
<reference evidence="3 4" key="1">
    <citation type="journal article" date="2014" name="Genome Announc.">
        <title>Draft Genome Sequence of Petroleum Oil-Degrading Marine Bacterium Pseudomonas taeanensis Strain MS-3, Isolated from a Crude Oil-Contaminated Seashore.</title>
        <authorList>
            <person name="Lee S.Y."/>
            <person name="Kim S.H."/>
            <person name="Lee D.G."/>
            <person name="Shin S."/>
            <person name="Yun S.H."/>
            <person name="Choi C.W."/>
            <person name="Chung Y.H."/>
            <person name="Choi J.S."/>
            <person name="Kahng H.Y."/>
            <person name="Kim S.I."/>
        </authorList>
    </citation>
    <scope>NUCLEOTIDE SEQUENCE [LARGE SCALE GENOMIC DNA]</scope>
    <source>
        <strain evidence="3 4">MS-3</strain>
    </source>
</reference>
<protein>
    <submittedName>
        <fullName evidence="3">Cytochrome C</fullName>
    </submittedName>
</protein>
<gene>
    <name evidence="3" type="ORF">TMS3_0107065</name>
</gene>
<dbReference type="InterPro" id="IPR038142">
    <property type="entry name" value="Cytochrome_P460_sp"/>
</dbReference>
<feature type="domain" description="Cytochrome P460" evidence="2">
    <location>
        <begin position="44"/>
        <end position="173"/>
    </location>
</feature>
<keyword evidence="1" id="KW-0732">Signal</keyword>
<dbReference type="Gene3D" id="3.50.70.20">
    <property type="entry name" value="Cytochrome P460"/>
    <property type="match status" value="1"/>
</dbReference>
<dbReference type="Pfam" id="PF16694">
    <property type="entry name" value="Cytochrome_P460"/>
    <property type="match status" value="1"/>
</dbReference>
<evidence type="ECO:0000313" key="4">
    <source>
        <dbReference type="Proteomes" id="UP000030063"/>
    </source>
</evidence>
<comment type="caution">
    <text evidence="3">The sequence shown here is derived from an EMBL/GenBank/DDBJ whole genome shotgun (WGS) entry which is preliminary data.</text>
</comment>
<dbReference type="eggNOG" id="COG3474">
    <property type="taxonomic scope" value="Bacteria"/>
</dbReference>
<dbReference type="STRING" id="1395571.TMS3_0107065"/>